<dbReference type="EMBL" id="CDMZ01005574">
    <property type="protein sequence ID" value="CEM53246.1"/>
    <property type="molecule type" value="Genomic_DNA"/>
</dbReference>
<gene>
    <name evidence="1" type="ORF">Cvel_11820</name>
</gene>
<organism evidence="1">
    <name type="scientific">Chromera velia CCMP2878</name>
    <dbReference type="NCBI Taxonomy" id="1169474"/>
    <lineage>
        <taxon>Eukaryota</taxon>
        <taxon>Sar</taxon>
        <taxon>Alveolata</taxon>
        <taxon>Colpodellida</taxon>
        <taxon>Chromeraceae</taxon>
        <taxon>Chromera</taxon>
    </lineage>
</organism>
<dbReference type="AlphaFoldDB" id="A0A0G4I8C9"/>
<name>A0A0G4I8C9_9ALVE</name>
<dbReference type="VEuPathDB" id="CryptoDB:Cvel_11820"/>
<reference evidence="1" key="1">
    <citation type="submission" date="2014-11" db="EMBL/GenBank/DDBJ databases">
        <authorList>
            <person name="Otto D Thomas"/>
            <person name="Naeem Raeece"/>
        </authorList>
    </citation>
    <scope>NUCLEOTIDE SEQUENCE</scope>
</reference>
<sequence>MVAKYFHSVMKIGEDISKTQLRRFLILWECYSDETLDILDMKVAALYRELAKKRMGVQNMKQKEKSVVLQGITSLEEAATLAVIDAAKNVCSLTVPKFFERKVVLAIFEEEIWKACQEKYGDDEKRLPEMLINSNVFVEFKNKIETDVAGGKNELVLKALTA</sequence>
<protein>
    <submittedName>
        <fullName evidence="1">Uncharacterized protein</fullName>
    </submittedName>
</protein>
<proteinExistence type="predicted"/>
<evidence type="ECO:0000313" key="1">
    <source>
        <dbReference type="EMBL" id="CEM53246.1"/>
    </source>
</evidence>
<dbReference type="PhylomeDB" id="A0A0G4I8C9"/>
<accession>A0A0G4I8C9</accession>